<evidence type="ECO:0000313" key="2">
    <source>
        <dbReference type="EMBL" id="MBP2295644.1"/>
    </source>
</evidence>
<gene>
    <name evidence="2" type="ORF">J2851_005455</name>
</gene>
<name>A0ABS4SSV5_9PROT</name>
<comment type="caution">
    <text evidence="2">The sequence shown here is derived from an EMBL/GenBank/DDBJ whole genome shotgun (WGS) entry which is preliminary data.</text>
</comment>
<keyword evidence="1" id="KW-1133">Transmembrane helix</keyword>
<reference evidence="2 3" key="1">
    <citation type="submission" date="2021-03" db="EMBL/GenBank/DDBJ databases">
        <title>Genomic Encyclopedia of Type Strains, Phase III (KMG-III): the genomes of soil and plant-associated and newly described type strains.</title>
        <authorList>
            <person name="Whitman W."/>
        </authorList>
    </citation>
    <scope>NUCLEOTIDE SEQUENCE [LARGE SCALE GENOMIC DNA]</scope>
    <source>
        <strain evidence="2 3">IMMIB AFH-6</strain>
    </source>
</reference>
<dbReference type="Proteomes" id="UP000781958">
    <property type="component" value="Unassembled WGS sequence"/>
</dbReference>
<sequence>MLPKHRTPNSRPAVPLAAMPFEAMRVATAAWLVSGAPFFWAPPLWILALMAPHRPKGGSGGSTASPP</sequence>
<accession>A0ABS4SSV5</accession>
<keyword evidence="1" id="KW-0812">Transmembrane</keyword>
<dbReference type="RefSeq" id="WP_209770198.1">
    <property type="nucleotide sequence ID" value="NZ_JAGINP010000023.1"/>
</dbReference>
<proteinExistence type="predicted"/>
<organism evidence="2 3">
    <name type="scientific">Azospirillum rugosum</name>
    <dbReference type="NCBI Taxonomy" id="416170"/>
    <lineage>
        <taxon>Bacteria</taxon>
        <taxon>Pseudomonadati</taxon>
        <taxon>Pseudomonadota</taxon>
        <taxon>Alphaproteobacteria</taxon>
        <taxon>Rhodospirillales</taxon>
        <taxon>Azospirillaceae</taxon>
        <taxon>Azospirillum</taxon>
    </lineage>
</organism>
<keyword evidence="1" id="KW-0472">Membrane</keyword>
<evidence type="ECO:0000256" key="1">
    <source>
        <dbReference type="SAM" id="Phobius"/>
    </source>
</evidence>
<protein>
    <submittedName>
        <fullName evidence="2">Uncharacterized protein</fullName>
    </submittedName>
</protein>
<keyword evidence="3" id="KW-1185">Reference proteome</keyword>
<feature type="transmembrane region" description="Helical" evidence="1">
    <location>
        <begin position="29"/>
        <end position="49"/>
    </location>
</feature>
<dbReference type="EMBL" id="JAGINP010000023">
    <property type="protein sequence ID" value="MBP2295644.1"/>
    <property type="molecule type" value="Genomic_DNA"/>
</dbReference>
<evidence type="ECO:0000313" key="3">
    <source>
        <dbReference type="Proteomes" id="UP000781958"/>
    </source>
</evidence>